<dbReference type="Gene3D" id="3.40.50.150">
    <property type="entry name" value="Vaccinia Virus protein VP39"/>
    <property type="match status" value="1"/>
</dbReference>
<dbReference type="PROSITE" id="PS51679">
    <property type="entry name" value="SAM_MT_C5"/>
    <property type="match status" value="1"/>
</dbReference>
<dbReference type="InterPro" id="IPR001525">
    <property type="entry name" value="C5_MeTfrase"/>
</dbReference>
<dbReference type="Proteomes" id="UP000679575">
    <property type="component" value="Chromosome"/>
</dbReference>
<keyword evidence="1 6" id="KW-0489">Methyltransferase</keyword>
<evidence type="ECO:0000313" key="10">
    <source>
        <dbReference type="Proteomes" id="UP000679575"/>
    </source>
</evidence>
<evidence type="ECO:0000256" key="1">
    <source>
        <dbReference type="ARBA" id="ARBA00022603"/>
    </source>
</evidence>
<dbReference type="Gene3D" id="3.90.120.10">
    <property type="entry name" value="DNA Methylase, subunit A, domain 2"/>
    <property type="match status" value="1"/>
</dbReference>
<dbReference type="RefSeq" id="WP_212595381.1">
    <property type="nucleotide sequence ID" value="NZ_CP073587.1"/>
</dbReference>
<protein>
    <recommendedName>
        <fullName evidence="8">Cytosine-specific methyltransferase</fullName>
        <ecNumber evidence="8">2.1.1.37</ecNumber>
    </recommendedName>
</protein>
<comment type="similarity">
    <text evidence="6 7">Belongs to the class I-like SAM-binding methyltransferase superfamily. C5-methyltransferase family.</text>
</comment>
<feature type="active site" evidence="6">
    <location>
        <position position="76"/>
    </location>
</feature>
<dbReference type="EMBL" id="CP073587">
    <property type="protein sequence ID" value="QUN06367.1"/>
    <property type="molecule type" value="Genomic_DNA"/>
</dbReference>
<keyword evidence="4" id="KW-0680">Restriction system</keyword>
<keyword evidence="10" id="KW-1185">Reference proteome</keyword>
<evidence type="ECO:0000256" key="6">
    <source>
        <dbReference type="PROSITE-ProRule" id="PRU01016"/>
    </source>
</evidence>
<dbReference type="CDD" id="cd00315">
    <property type="entry name" value="Cyt_C5_DNA_methylase"/>
    <property type="match status" value="1"/>
</dbReference>
<dbReference type="InterPro" id="IPR029063">
    <property type="entry name" value="SAM-dependent_MTases_sf"/>
</dbReference>
<keyword evidence="3 6" id="KW-0949">S-adenosyl-L-methionine</keyword>
<sequence length="317" mass="35179">MKIKKPKVISLFSGAGGLDLGFKNAGFDIVWANDFDKDACNTYTHNIGSHIVCGSIEDIDSNEIPEADIIIGGFPCQGFSQANLLRFADDERNKLYLEFLRVVKDKKPKLFFAENVSGILSLAKGEAIKKIENDFSLAGYSVKKKLFNVADYGVPQSRKRVIIVGVRKDLNIDYDFPIATHTSPSKAKKEQLLPWVSISKALEDIPDADDADHGLLNHDYSKYKITNRNFTGHRKTDPEKPSPTILARGNGKGGVCAIQHPKNHRRMSVRESATIQTFPKSFEFFGSLTSCYRQVGNAVPVKFAEQLALALKNKIGE</sequence>
<dbReference type="PROSITE" id="PS00094">
    <property type="entry name" value="C5_MTASE_1"/>
    <property type="match status" value="1"/>
</dbReference>
<evidence type="ECO:0000256" key="8">
    <source>
        <dbReference type="RuleBase" id="RU000417"/>
    </source>
</evidence>
<name>A0ABX7YUM5_9GAMM</name>
<dbReference type="PANTHER" id="PTHR10629">
    <property type="entry name" value="CYTOSINE-SPECIFIC METHYLTRANSFERASE"/>
    <property type="match status" value="1"/>
</dbReference>
<evidence type="ECO:0000256" key="7">
    <source>
        <dbReference type="RuleBase" id="RU000416"/>
    </source>
</evidence>
<evidence type="ECO:0000256" key="5">
    <source>
        <dbReference type="ARBA" id="ARBA00047422"/>
    </source>
</evidence>
<evidence type="ECO:0000313" key="9">
    <source>
        <dbReference type="EMBL" id="QUN06367.1"/>
    </source>
</evidence>
<evidence type="ECO:0000256" key="2">
    <source>
        <dbReference type="ARBA" id="ARBA00022679"/>
    </source>
</evidence>
<dbReference type="SUPFAM" id="SSF53335">
    <property type="entry name" value="S-adenosyl-L-methionine-dependent methyltransferases"/>
    <property type="match status" value="1"/>
</dbReference>
<evidence type="ECO:0000256" key="4">
    <source>
        <dbReference type="ARBA" id="ARBA00022747"/>
    </source>
</evidence>
<dbReference type="GO" id="GO:0032259">
    <property type="term" value="P:methylation"/>
    <property type="evidence" value="ECO:0007669"/>
    <property type="project" value="UniProtKB-KW"/>
</dbReference>
<keyword evidence="2 6" id="KW-0808">Transferase</keyword>
<evidence type="ECO:0000256" key="3">
    <source>
        <dbReference type="ARBA" id="ARBA00022691"/>
    </source>
</evidence>
<dbReference type="InterPro" id="IPR050390">
    <property type="entry name" value="C5-Methyltransferase"/>
</dbReference>
<accession>A0ABX7YUM5</accession>
<gene>
    <name evidence="9" type="ORF">KDN34_02560</name>
</gene>
<reference evidence="9 10" key="1">
    <citation type="submission" date="2021-04" db="EMBL/GenBank/DDBJ databases">
        <title>Novel species identification of genus Shewanella.</title>
        <authorList>
            <person name="Liu G."/>
        </authorList>
    </citation>
    <scope>NUCLEOTIDE SEQUENCE [LARGE SCALE GENOMIC DNA]</scope>
    <source>
        <strain evidence="9 10">FJAT-54481</strain>
    </source>
</reference>
<dbReference type="Pfam" id="PF00145">
    <property type="entry name" value="DNA_methylase"/>
    <property type="match status" value="1"/>
</dbReference>
<comment type="catalytic activity">
    <reaction evidence="5 8">
        <text>a 2'-deoxycytidine in DNA + S-adenosyl-L-methionine = a 5-methyl-2'-deoxycytidine in DNA + S-adenosyl-L-homocysteine + H(+)</text>
        <dbReference type="Rhea" id="RHEA:13681"/>
        <dbReference type="Rhea" id="RHEA-COMP:11369"/>
        <dbReference type="Rhea" id="RHEA-COMP:11370"/>
        <dbReference type="ChEBI" id="CHEBI:15378"/>
        <dbReference type="ChEBI" id="CHEBI:57856"/>
        <dbReference type="ChEBI" id="CHEBI:59789"/>
        <dbReference type="ChEBI" id="CHEBI:85452"/>
        <dbReference type="ChEBI" id="CHEBI:85454"/>
        <dbReference type="EC" id="2.1.1.37"/>
    </reaction>
</comment>
<proteinExistence type="inferred from homology"/>
<dbReference type="PANTHER" id="PTHR10629:SF52">
    <property type="entry name" value="DNA (CYTOSINE-5)-METHYLTRANSFERASE 1"/>
    <property type="match status" value="1"/>
</dbReference>
<dbReference type="NCBIfam" id="TIGR00675">
    <property type="entry name" value="dcm"/>
    <property type="match status" value="1"/>
</dbReference>
<organism evidence="9 10">
    <name type="scientific">Shewanella yunxiaonensis</name>
    <dbReference type="NCBI Taxonomy" id="2829809"/>
    <lineage>
        <taxon>Bacteria</taxon>
        <taxon>Pseudomonadati</taxon>
        <taxon>Pseudomonadota</taxon>
        <taxon>Gammaproteobacteria</taxon>
        <taxon>Alteromonadales</taxon>
        <taxon>Shewanellaceae</taxon>
        <taxon>Shewanella</taxon>
    </lineage>
</organism>
<dbReference type="InterPro" id="IPR018117">
    <property type="entry name" value="C5_DNA_meth_AS"/>
</dbReference>
<dbReference type="GO" id="GO:0008168">
    <property type="term" value="F:methyltransferase activity"/>
    <property type="evidence" value="ECO:0007669"/>
    <property type="project" value="UniProtKB-KW"/>
</dbReference>
<dbReference type="EC" id="2.1.1.37" evidence="8"/>
<dbReference type="PRINTS" id="PR00105">
    <property type="entry name" value="C5METTRFRASE"/>
</dbReference>